<sequence>MAPKVPEITLSDGNKVPALGLGTWQGTNNPREVEDAVKLAIDAGYRHFDCASVYGNETEIGRAIRDKIKEGVVRREDLYVVTKLWNDEHAQKCVASACRRSLKKLGLKYLDLYLVHWPFSHPDEIDFVETWHGMEQCAELGLTRSIGVSNFNSEQLTRLLDAASIKPVMNQIEVHINLNQKKLREFCSSKGIAITAYSPFGAPGRNSIFQPPGDEVDLHTETVSKIAKKYSKTNAQVALRYLIDIGTIPIPKSSSEKRIRENIDIFDFKLTPEEIAAIDKLDTGFRTCTADEFRDSKEYPFKLEY</sequence>
<protein>
    <submittedName>
        <fullName evidence="1">Uncharacterized protein</fullName>
    </submittedName>
</protein>
<evidence type="ECO:0000313" key="1">
    <source>
        <dbReference type="EMBL" id="KAJ8680124.1"/>
    </source>
</evidence>
<proteinExistence type="predicted"/>
<organism evidence="1 2">
    <name type="scientific">Eretmocerus hayati</name>
    <dbReference type="NCBI Taxonomy" id="131215"/>
    <lineage>
        <taxon>Eukaryota</taxon>
        <taxon>Metazoa</taxon>
        <taxon>Ecdysozoa</taxon>
        <taxon>Arthropoda</taxon>
        <taxon>Hexapoda</taxon>
        <taxon>Insecta</taxon>
        <taxon>Pterygota</taxon>
        <taxon>Neoptera</taxon>
        <taxon>Endopterygota</taxon>
        <taxon>Hymenoptera</taxon>
        <taxon>Apocrita</taxon>
        <taxon>Proctotrupomorpha</taxon>
        <taxon>Chalcidoidea</taxon>
        <taxon>Aphelinidae</taxon>
        <taxon>Aphelininae</taxon>
        <taxon>Eretmocerus</taxon>
    </lineage>
</organism>
<name>A0ACC2P935_9HYME</name>
<dbReference type="Proteomes" id="UP001239111">
    <property type="component" value="Chromosome 2"/>
</dbReference>
<evidence type="ECO:0000313" key="2">
    <source>
        <dbReference type="Proteomes" id="UP001239111"/>
    </source>
</evidence>
<keyword evidence="2" id="KW-1185">Reference proteome</keyword>
<gene>
    <name evidence="1" type="ORF">QAD02_015911</name>
</gene>
<comment type="caution">
    <text evidence="1">The sequence shown here is derived from an EMBL/GenBank/DDBJ whole genome shotgun (WGS) entry which is preliminary data.</text>
</comment>
<reference evidence="1" key="1">
    <citation type="submission" date="2023-04" db="EMBL/GenBank/DDBJ databases">
        <title>A chromosome-level genome assembly of the parasitoid wasp Eretmocerus hayati.</title>
        <authorList>
            <person name="Zhong Y."/>
            <person name="Liu S."/>
            <person name="Liu Y."/>
        </authorList>
    </citation>
    <scope>NUCLEOTIDE SEQUENCE</scope>
    <source>
        <strain evidence="1">ZJU_SS_LIU_2023</strain>
    </source>
</reference>
<dbReference type="EMBL" id="CM056742">
    <property type="protein sequence ID" value="KAJ8680124.1"/>
    <property type="molecule type" value="Genomic_DNA"/>
</dbReference>
<accession>A0ACC2P935</accession>